<feature type="domain" description="Bacterial bifunctional deaminase-reductase C-terminal" evidence="2">
    <location>
        <begin position="32"/>
        <end position="216"/>
    </location>
</feature>
<feature type="region of interest" description="Disordered" evidence="1">
    <location>
        <begin position="1"/>
        <end position="23"/>
    </location>
</feature>
<reference evidence="3 4" key="1">
    <citation type="submission" date="2015-12" db="EMBL/GenBank/DDBJ databases">
        <title>Genome sequence of Streptomyces sp. G25.</title>
        <authorList>
            <person name="Poehlein A."/>
            <person name="Roettig A."/>
            <person name="Hiessl S."/>
            <person name="Hauschild P."/>
            <person name="Schauer J."/>
            <person name="Madkour M.H."/>
            <person name="Al-Ansari A.M."/>
            <person name="Almakishah N.H."/>
            <person name="Steinbuechel A."/>
            <person name="Daniel R."/>
        </authorList>
    </citation>
    <scope>NUCLEOTIDE SEQUENCE [LARGE SCALE GENOMIC DNA]</scope>
    <source>
        <strain evidence="4">G25(2015)</strain>
    </source>
</reference>
<dbReference type="PATRIC" id="fig|1716141.3.peg.7721"/>
<dbReference type="AlphaFoldDB" id="A0A177HGF9"/>
<dbReference type="Gene3D" id="3.40.430.10">
    <property type="entry name" value="Dihydrofolate Reductase, subunit A"/>
    <property type="match status" value="1"/>
</dbReference>
<gene>
    <name evidence="3" type="ORF">STSP_72890</name>
</gene>
<dbReference type="EMBL" id="LOHS01000200">
    <property type="protein sequence ID" value="OAH09437.1"/>
    <property type="molecule type" value="Genomic_DNA"/>
</dbReference>
<comment type="caution">
    <text evidence="3">The sequence shown here is derived from an EMBL/GenBank/DDBJ whole genome shotgun (WGS) entry which is preliminary data.</text>
</comment>
<dbReference type="GO" id="GO:0009231">
    <property type="term" value="P:riboflavin biosynthetic process"/>
    <property type="evidence" value="ECO:0007669"/>
    <property type="project" value="InterPro"/>
</dbReference>
<feature type="compositionally biased region" description="Basic residues" evidence="1">
    <location>
        <begin position="1"/>
        <end position="10"/>
    </location>
</feature>
<dbReference type="InterPro" id="IPR050765">
    <property type="entry name" value="Riboflavin_Biosynth_HTPR"/>
</dbReference>
<evidence type="ECO:0000313" key="4">
    <source>
        <dbReference type="Proteomes" id="UP000077381"/>
    </source>
</evidence>
<evidence type="ECO:0000256" key="1">
    <source>
        <dbReference type="SAM" id="MobiDB-lite"/>
    </source>
</evidence>
<dbReference type="InterPro" id="IPR002734">
    <property type="entry name" value="RibDG_C"/>
</dbReference>
<dbReference type="Pfam" id="PF01872">
    <property type="entry name" value="RibD_C"/>
    <property type="match status" value="1"/>
</dbReference>
<accession>A0A177HGF9</accession>
<dbReference type="PANTHER" id="PTHR38011">
    <property type="entry name" value="DIHYDROFOLATE REDUCTASE FAMILY PROTEIN (AFU_ORTHOLOGUE AFUA_8G06820)"/>
    <property type="match status" value="1"/>
</dbReference>
<name>A0A177HGF9_9ACTN</name>
<sequence length="240" mass="25946">MSVKSKKVTVHARGGALRGAPADQRGMAPAMKITLTQFVTLDGVVQAPGGPDEDRSGGFEHGGWTVPYWDEDSGQFVDEAFERADAFLLGRRTYDIFAAYWPKVTDPADPIASPLNTLPKYVASTTLDKADWQNTTVIGDDLVEQVTALKEQPGRELQIHGSATLARSLMAHDLIDTVHLFTFPVVLGTGRRLFADGAVPRAFRLTASRTTGKGVAIHSYDLAGRPTYGSYELEGPEGNV</sequence>
<organism evidence="3 4">
    <name type="scientific">Streptomyces jeddahensis</name>
    <dbReference type="NCBI Taxonomy" id="1716141"/>
    <lineage>
        <taxon>Bacteria</taxon>
        <taxon>Bacillati</taxon>
        <taxon>Actinomycetota</taxon>
        <taxon>Actinomycetes</taxon>
        <taxon>Kitasatosporales</taxon>
        <taxon>Streptomycetaceae</taxon>
        <taxon>Streptomyces</taxon>
    </lineage>
</organism>
<proteinExistence type="predicted"/>
<dbReference type="Proteomes" id="UP000077381">
    <property type="component" value="Unassembled WGS sequence"/>
</dbReference>
<dbReference type="InterPro" id="IPR024072">
    <property type="entry name" value="DHFR-like_dom_sf"/>
</dbReference>
<dbReference type="SUPFAM" id="SSF53597">
    <property type="entry name" value="Dihydrofolate reductase-like"/>
    <property type="match status" value="1"/>
</dbReference>
<dbReference type="GO" id="GO:0008703">
    <property type="term" value="F:5-amino-6-(5-phosphoribosylamino)uracil reductase activity"/>
    <property type="evidence" value="ECO:0007669"/>
    <property type="project" value="InterPro"/>
</dbReference>
<dbReference type="PANTHER" id="PTHR38011:SF2">
    <property type="entry name" value="BIFUNCTIONAL DEAMINASE-REDUCTASE DOMAIN PROTEIN"/>
    <property type="match status" value="1"/>
</dbReference>
<evidence type="ECO:0000259" key="2">
    <source>
        <dbReference type="Pfam" id="PF01872"/>
    </source>
</evidence>
<dbReference type="STRING" id="1716141.STSP_72890"/>
<keyword evidence="4" id="KW-1185">Reference proteome</keyword>
<evidence type="ECO:0000313" key="3">
    <source>
        <dbReference type="EMBL" id="OAH09437.1"/>
    </source>
</evidence>
<protein>
    <recommendedName>
        <fullName evidence="2">Bacterial bifunctional deaminase-reductase C-terminal domain-containing protein</fullName>
    </recommendedName>
</protein>